<evidence type="ECO:0000313" key="1">
    <source>
        <dbReference type="EMBL" id="KAJ3429849.1"/>
    </source>
</evidence>
<name>A0AAV7YQX5_9EUKA</name>
<gene>
    <name evidence="1" type="ORF">M0812_22848</name>
</gene>
<dbReference type="AlphaFoldDB" id="A0AAV7YQX5"/>
<comment type="caution">
    <text evidence="1">The sequence shown here is derived from an EMBL/GenBank/DDBJ whole genome shotgun (WGS) entry which is preliminary data.</text>
</comment>
<evidence type="ECO:0000313" key="2">
    <source>
        <dbReference type="Proteomes" id="UP001146793"/>
    </source>
</evidence>
<organism evidence="1 2">
    <name type="scientific">Anaeramoeba flamelloides</name>
    <dbReference type="NCBI Taxonomy" id="1746091"/>
    <lineage>
        <taxon>Eukaryota</taxon>
        <taxon>Metamonada</taxon>
        <taxon>Anaeramoebidae</taxon>
        <taxon>Anaeramoeba</taxon>
    </lineage>
</organism>
<dbReference type="EMBL" id="JANTQA010000051">
    <property type="protein sequence ID" value="KAJ3429849.1"/>
    <property type="molecule type" value="Genomic_DNA"/>
</dbReference>
<accession>A0AAV7YQX5</accession>
<protein>
    <submittedName>
        <fullName evidence="1">Uncharacterized protein</fullName>
    </submittedName>
</protein>
<dbReference type="Proteomes" id="UP001146793">
    <property type="component" value="Unassembled WGS sequence"/>
</dbReference>
<sequence length="276" mass="32863">MEKKYFCGKRFYECDLIGGATLKLARMFNINLTSDLICSRHKRLLSNLKIKKLYPRVKKENKTQENQKYLNVDDLSGSIDCLDEEIHDKEGYYFQGDQIIETIAISDTEVSTDSESNSEIDELNSDFTISNIKNQNNYNHYAKSFNDHSKTEWWREMQYDYGISELLEDTDDDSDYVEILEKEYFKSKIDVNLQNNKPINKNKKKKKRKETVKNKFKEFQIPKNKEDINQNIINFQTNLTDFNSENHEHKILFQDFNESSKPQFKYFFQTTSLKIF</sequence>
<proteinExistence type="predicted"/>
<reference evidence="1" key="1">
    <citation type="submission" date="2022-08" db="EMBL/GenBank/DDBJ databases">
        <title>Novel sulphate-reducing endosymbionts in the free-living metamonad Anaeramoeba.</title>
        <authorList>
            <person name="Jerlstrom-Hultqvist J."/>
            <person name="Cepicka I."/>
            <person name="Gallot-Lavallee L."/>
            <person name="Salas-Leiva D."/>
            <person name="Curtis B.A."/>
            <person name="Zahonova K."/>
            <person name="Pipaliya S."/>
            <person name="Dacks J."/>
            <person name="Roger A.J."/>
        </authorList>
    </citation>
    <scope>NUCLEOTIDE SEQUENCE</scope>
    <source>
        <strain evidence="1">Busselton2</strain>
    </source>
</reference>